<keyword evidence="2" id="KW-0812">Transmembrane</keyword>
<accession>A0A559SNM1</accession>
<evidence type="ECO:0000256" key="2">
    <source>
        <dbReference type="SAM" id="Phobius"/>
    </source>
</evidence>
<comment type="caution">
    <text evidence="3">The sequence shown here is derived from an EMBL/GenBank/DDBJ whole genome shotgun (WGS) entry which is preliminary data.</text>
</comment>
<proteinExistence type="predicted"/>
<feature type="compositionally biased region" description="Low complexity" evidence="1">
    <location>
        <begin position="113"/>
        <end position="122"/>
    </location>
</feature>
<evidence type="ECO:0000313" key="4">
    <source>
        <dbReference type="Proteomes" id="UP000319824"/>
    </source>
</evidence>
<sequence>MIKELVTFFLKIWVFFGTLYLAVIVLDQYSLVPPPPAKWVAELRNARELVDEANKLADKAQPVAKAVSDISNAVTAPLQLLTQVLKAIPSTSPGAGGVRHAKDLPIAPPGLTSPPGTSGGSTNPPPSILRPHIPDPSRGMLRPPRFW</sequence>
<evidence type="ECO:0000256" key="1">
    <source>
        <dbReference type="SAM" id="MobiDB-lite"/>
    </source>
</evidence>
<dbReference type="AlphaFoldDB" id="A0A559SNM1"/>
<reference evidence="3 4" key="1">
    <citation type="submission" date="2019-06" db="EMBL/GenBank/DDBJ databases">
        <title>Pac Bio to generate improved reference genome sequences for organisms with transposon mutant libraries (support for FEBA project).</title>
        <authorList>
            <person name="Blow M."/>
        </authorList>
    </citation>
    <scope>NUCLEOTIDE SEQUENCE [LARGE SCALE GENOMIC DNA]</scope>
    <source>
        <strain evidence="3 4">USDA 1844</strain>
    </source>
</reference>
<gene>
    <name evidence="3" type="ORF">BCL32_4127</name>
</gene>
<keyword evidence="2" id="KW-0472">Membrane</keyword>
<name>A0A559SNM1_9HYPH</name>
<dbReference type="Proteomes" id="UP000319824">
    <property type="component" value="Unassembled WGS sequence"/>
</dbReference>
<feature type="region of interest" description="Disordered" evidence="1">
    <location>
        <begin position="91"/>
        <end position="147"/>
    </location>
</feature>
<dbReference type="RefSeq" id="WP_022715632.1">
    <property type="nucleotide sequence ID" value="NZ_ATTQ01000007.1"/>
</dbReference>
<evidence type="ECO:0000313" key="3">
    <source>
        <dbReference type="EMBL" id="TVZ63940.1"/>
    </source>
</evidence>
<dbReference type="EMBL" id="VISO01000003">
    <property type="protein sequence ID" value="TVZ63940.1"/>
    <property type="molecule type" value="Genomic_DNA"/>
</dbReference>
<organism evidence="3 4">
    <name type="scientific">Rhizobium mongolense USDA 1844</name>
    <dbReference type="NCBI Taxonomy" id="1079460"/>
    <lineage>
        <taxon>Bacteria</taxon>
        <taxon>Pseudomonadati</taxon>
        <taxon>Pseudomonadota</taxon>
        <taxon>Alphaproteobacteria</taxon>
        <taxon>Hyphomicrobiales</taxon>
        <taxon>Rhizobiaceae</taxon>
        <taxon>Rhizobium/Agrobacterium group</taxon>
        <taxon>Rhizobium</taxon>
    </lineage>
</organism>
<keyword evidence="2" id="KW-1133">Transmembrane helix</keyword>
<protein>
    <submittedName>
        <fullName evidence="3">Uncharacterized protein</fullName>
    </submittedName>
</protein>
<feature type="transmembrane region" description="Helical" evidence="2">
    <location>
        <begin position="6"/>
        <end position="26"/>
    </location>
</feature>